<dbReference type="STRING" id="714943.Mucpa_2591"/>
<dbReference type="OrthoDB" id="5289726at2"/>
<evidence type="ECO:0000313" key="4">
    <source>
        <dbReference type="EMBL" id="EHQ26706.1"/>
    </source>
</evidence>
<gene>
    <name evidence="4" type="ORF">Mucpa_2591</name>
</gene>
<protein>
    <recommendedName>
        <fullName evidence="3">Histidine-specific methyltransferase SAM-dependent domain-containing protein</fullName>
    </recommendedName>
</protein>
<dbReference type="Gene3D" id="3.40.50.150">
    <property type="entry name" value="Vaccinia Virus protein VP39"/>
    <property type="match status" value="1"/>
</dbReference>
<reference evidence="4" key="1">
    <citation type="submission" date="2011-09" db="EMBL/GenBank/DDBJ databases">
        <title>The permanent draft genome of Mucilaginibacter paludis DSM 18603.</title>
        <authorList>
            <consortium name="US DOE Joint Genome Institute (JGI-PGF)"/>
            <person name="Lucas S."/>
            <person name="Han J."/>
            <person name="Lapidus A."/>
            <person name="Bruce D."/>
            <person name="Goodwin L."/>
            <person name="Pitluck S."/>
            <person name="Peters L."/>
            <person name="Kyrpides N."/>
            <person name="Mavromatis K."/>
            <person name="Ivanova N."/>
            <person name="Mikhailova N."/>
            <person name="Held B."/>
            <person name="Detter J.C."/>
            <person name="Tapia R."/>
            <person name="Han C."/>
            <person name="Land M."/>
            <person name="Hauser L."/>
            <person name="Markowitz V."/>
            <person name="Cheng J.-F."/>
            <person name="Hugenholtz P."/>
            <person name="Woyke T."/>
            <person name="Wu D."/>
            <person name="Tindall B."/>
            <person name="Brambilla E."/>
            <person name="Klenk H.-P."/>
            <person name="Eisen J.A."/>
        </authorList>
    </citation>
    <scope>NUCLEOTIDE SEQUENCE [LARGE SCALE GENOMIC DNA]</scope>
    <source>
        <strain evidence="4">DSM 18603</strain>
    </source>
</reference>
<name>H1Y249_9SPHI</name>
<dbReference type="SUPFAM" id="SSF53335">
    <property type="entry name" value="S-adenosyl-L-methionine-dependent methyltransferases"/>
    <property type="match status" value="1"/>
</dbReference>
<evidence type="ECO:0000313" key="5">
    <source>
        <dbReference type="Proteomes" id="UP000002774"/>
    </source>
</evidence>
<dbReference type="Proteomes" id="UP000002774">
    <property type="component" value="Chromosome"/>
</dbReference>
<proteinExistence type="predicted"/>
<evidence type="ECO:0000259" key="3">
    <source>
        <dbReference type="Pfam" id="PF10017"/>
    </source>
</evidence>
<evidence type="ECO:0000256" key="1">
    <source>
        <dbReference type="ARBA" id="ARBA00022603"/>
    </source>
</evidence>
<dbReference type="InterPro" id="IPR051128">
    <property type="entry name" value="EgtD_Methyltrsf_superfamily"/>
</dbReference>
<dbReference type="InterPro" id="IPR017804">
    <property type="entry name" value="MeTrfase_EgtD-like"/>
</dbReference>
<dbReference type="HOGENOM" id="CLU_049766_1_0_10"/>
<dbReference type="InterPro" id="IPR029063">
    <property type="entry name" value="SAM-dependent_MTases_sf"/>
</dbReference>
<dbReference type="EMBL" id="CM001403">
    <property type="protein sequence ID" value="EHQ26706.1"/>
    <property type="molecule type" value="Genomic_DNA"/>
</dbReference>
<accession>H1Y249</accession>
<dbReference type="PANTHER" id="PTHR43397">
    <property type="entry name" value="ERGOTHIONEINE BIOSYNTHESIS PROTEIN 1"/>
    <property type="match status" value="1"/>
</dbReference>
<dbReference type="GO" id="GO:0008168">
    <property type="term" value="F:methyltransferase activity"/>
    <property type="evidence" value="ECO:0007669"/>
    <property type="project" value="UniProtKB-KW"/>
</dbReference>
<dbReference type="AlphaFoldDB" id="H1Y249"/>
<dbReference type="InterPro" id="IPR019257">
    <property type="entry name" value="MeTrfase_dom"/>
</dbReference>
<organism evidence="4 5">
    <name type="scientific">Mucilaginibacter paludis DSM 18603</name>
    <dbReference type="NCBI Taxonomy" id="714943"/>
    <lineage>
        <taxon>Bacteria</taxon>
        <taxon>Pseudomonadati</taxon>
        <taxon>Bacteroidota</taxon>
        <taxon>Sphingobacteriia</taxon>
        <taxon>Sphingobacteriales</taxon>
        <taxon>Sphingobacteriaceae</taxon>
        <taxon>Mucilaginibacter</taxon>
    </lineage>
</organism>
<keyword evidence="1" id="KW-0489">Methyltransferase</keyword>
<sequence>MNTQTSPVTLNGSTYNHTAVNHFYEDVLKGLTASPKHLDSKYFYDAIGDQLFQDLMNCEEYYPTNCELEIFSQKTEALASAIIGDNNDEFDLIELGAGDAMKSTYLLKHLLDRGVNFTYLPIDISAHVIDQLDVELTQNLPGLKFEGLNGEYFNMLSKAATLSNKRKVVLFLGSNIGNMPVAEAESFCAELRNHLSPGDMVLIGFDLKKNPKTILAAYNDKEGITKKFNLNLLHRINQELGADFVIEQFDHFPVYDPETGACKSYLISTADQMVHIADHNQSIHFQKDEYIFMEISQKFTVEQTRDMAAKTGFDVVNYLFDDKNWFADAIWKVR</sequence>
<feature type="domain" description="Histidine-specific methyltransferase SAM-dependent" evidence="3">
    <location>
        <begin position="24"/>
        <end position="332"/>
    </location>
</feature>
<evidence type="ECO:0000256" key="2">
    <source>
        <dbReference type="ARBA" id="ARBA00022679"/>
    </source>
</evidence>
<dbReference type="GO" id="GO:0032259">
    <property type="term" value="P:methylation"/>
    <property type="evidence" value="ECO:0007669"/>
    <property type="project" value="UniProtKB-KW"/>
</dbReference>
<dbReference type="Pfam" id="PF10017">
    <property type="entry name" value="Methyltransf_33"/>
    <property type="match status" value="1"/>
</dbReference>
<dbReference type="RefSeq" id="WP_008506860.1">
    <property type="nucleotide sequence ID" value="NZ_CM001403.1"/>
</dbReference>
<dbReference type="PANTHER" id="PTHR43397:SF1">
    <property type="entry name" value="ERGOTHIONEINE BIOSYNTHESIS PROTEIN 1"/>
    <property type="match status" value="1"/>
</dbReference>
<dbReference type="PIRSF" id="PIRSF018005">
    <property type="entry name" value="UCP018005"/>
    <property type="match status" value="1"/>
</dbReference>
<keyword evidence="2" id="KW-0808">Transferase</keyword>
<keyword evidence="5" id="KW-1185">Reference proteome</keyword>
<dbReference type="eggNOG" id="COG4301">
    <property type="taxonomic scope" value="Bacteria"/>
</dbReference>